<evidence type="ECO:0000313" key="3">
    <source>
        <dbReference type="EMBL" id="KAG0149930.1"/>
    </source>
</evidence>
<dbReference type="OrthoDB" id="9997422at2759"/>
<dbReference type="InterPro" id="IPR001736">
    <property type="entry name" value="PLipase_D/transphosphatidylase"/>
</dbReference>
<name>A0A9P6NUW6_9BASI</name>
<dbReference type="SUPFAM" id="SSF56024">
    <property type="entry name" value="Phospholipase D/nuclease"/>
    <property type="match status" value="2"/>
</dbReference>
<dbReference type="PROSITE" id="PS50035">
    <property type="entry name" value="PLD"/>
    <property type="match status" value="1"/>
</dbReference>
<accession>A0A9P6NUW6</accession>
<feature type="domain" description="PLD phosphodiesterase" evidence="2">
    <location>
        <begin position="245"/>
        <end position="272"/>
    </location>
</feature>
<evidence type="ECO:0000313" key="4">
    <source>
        <dbReference type="Proteomes" id="UP000886653"/>
    </source>
</evidence>
<dbReference type="AlphaFoldDB" id="A0A9P6NUW6"/>
<feature type="region of interest" description="Disordered" evidence="1">
    <location>
        <begin position="817"/>
        <end position="853"/>
    </location>
</feature>
<dbReference type="EMBL" id="MU167223">
    <property type="protein sequence ID" value="KAG0149930.1"/>
    <property type="molecule type" value="Genomic_DNA"/>
</dbReference>
<dbReference type="CDD" id="cd00138">
    <property type="entry name" value="PLDc_SF"/>
    <property type="match status" value="1"/>
</dbReference>
<proteinExistence type="predicted"/>
<dbReference type="GO" id="GO:0030572">
    <property type="term" value="F:phosphatidyltransferase activity"/>
    <property type="evidence" value="ECO:0007669"/>
    <property type="project" value="UniProtKB-ARBA"/>
</dbReference>
<feature type="region of interest" description="Disordered" evidence="1">
    <location>
        <begin position="441"/>
        <end position="472"/>
    </location>
</feature>
<reference evidence="3" key="1">
    <citation type="submission" date="2013-11" db="EMBL/GenBank/DDBJ databases">
        <title>Genome sequence of the fusiform rust pathogen reveals effectors for host alternation and coevolution with pine.</title>
        <authorList>
            <consortium name="DOE Joint Genome Institute"/>
            <person name="Smith K."/>
            <person name="Pendleton A."/>
            <person name="Kubisiak T."/>
            <person name="Anderson C."/>
            <person name="Salamov A."/>
            <person name="Aerts A."/>
            <person name="Riley R."/>
            <person name="Clum A."/>
            <person name="Lindquist E."/>
            <person name="Ence D."/>
            <person name="Campbell M."/>
            <person name="Kronenberg Z."/>
            <person name="Feau N."/>
            <person name="Dhillon B."/>
            <person name="Hamelin R."/>
            <person name="Burleigh J."/>
            <person name="Smith J."/>
            <person name="Yandell M."/>
            <person name="Nelson C."/>
            <person name="Grigoriev I."/>
            <person name="Davis J."/>
        </authorList>
    </citation>
    <scope>NUCLEOTIDE SEQUENCE</scope>
    <source>
        <strain evidence="3">G11</strain>
    </source>
</reference>
<feature type="region of interest" description="Disordered" evidence="1">
    <location>
        <begin position="508"/>
        <end position="547"/>
    </location>
</feature>
<protein>
    <recommendedName>
        <fullName evidence="2">PLD phosphodiesterase domain-containing protein</fullName>
    </recommendedName>
</protein>
<evidence type="ECO:0000256" key="1">
    <source>
        <dbReference type="SAM" id="MobiDB-lite"/>
    </source>
</evidence>
<dbReference type="InterPro" id="IPR025202">
    <property type="entry name" value="PLD-like_dom"/>
</dbReference>
<gene>
    <name evidence="3" type="ORF">CROQUDRAFT_668840</name>
</gene>
<evidence type="ECO:0000259" key="2">
    <source>
        <dbReference type="PROSITE" id="PS50035"/>
    </source>
</evidence>
<dbReference type="Gene3D" id="3.30.870.10">
    <property type="entry name" value="Endonuclease Chain A"/>
    <property type="match status" value="2"/>
</dbReference>
<dbReference type="Proteomes" id="UP000886653">
    <property type="component" value="Unassembled WGS sequence"/>
</dbReference>
<feature type="compositionally biased region" description="Polar residues" evidence="1">
    <location>
        <begin position="832"/>
        <end position="844"/>
    </location>
</feature>
<feature type="compositionally biased region" description="Acidic residues" evidence="1">
    <location>
        <begin position="818"/>
        <end position="831"/>
    </location>
</feature>
<comment type="caution">
    <text evidence="3">The sequence shown here is derived from an EMBL/GenBank/DDBJ whole genome shotgun (WGS) entry which is preliminary data.</text>
</comment>
<dbReference type="GO" id="GO:0032049">
    <property type="term" value="P:cardiolipin biosynthetic process"/>
    <property type="evidence" value="ECO:0007669"/>
    <property type="project" value="UniProtKB-ARBA"/>
</dbReference>
<dbReference type="PANTHER" id="PTHR21248:SF22">
    <property type="entry name" value="PHOSPHOLIPASE D"/>
    <property type="match status" value="1"/>
</dbReference>
<sequence length="853" mass="95191">MSNLIHPSDNNLSPHHPPFDLDGPTVTSYLAQNPTISPHTAASRLFPKPCLLKRLWLRFTIKDNLYHRTGPTPEQIEIAFKSGKWSSDPNRPQRPSDLFLKMYADVLLCLQRDKLSGLVSPPLIGSCGVMPLTILSVIPDIMQHYYDCIVLAKREVLLATNYLQKSDSQRTICAALRELSKRVGERNQSEKVVVKLIYDRGNWKQAFKNHQPVKPHTSAWKEVGLPSLSEIPNLELEVINFHRVILGTFHAKFLVIDRTVALLNSNNIQDRPNVEMMIHLEGPIVDGFYDMFLISWNNAFKVPLPFLTSPTSSSLALTQSSTSARHQYKFGFENAFLRSIDVVRSAQDARATLIREAESDRIIASASQQQQQQEGSGMGLGIAAVVRDLMDERKRLRQPVQQDQQNQVVEGQSGIAEEARPPGPSASARLTNAVHQLIDEHRKAKRASNPNSTPTAPEPKPQSLSAPSRGTKISADSLTTTFVGSGCSDALTVAPEPARPTKVSIQLDPSHTGEHHQRHASHDTAATVGTHNEHRRQRSNGSKKQVKNRMRALSDALNAGTLRRAQANVSEDHPIADFQPHIIHTTHEEFPVAMVNRPPHGLPGHNDIRTPQNAAWLAGFRYAKKKVFIQTPTLNAAPVVRMCVETARRDVLVVLYLDLGFNDKGESIPFQGGTNQEVVIRMYKQLAKHKKQKYLRVYWYTGKDQIRPINAVLKSRNCHIKFMAIDDQVGIQGNGNQDTQSWFHSQEINVMIDSEKMVREWMHALVANQNTELYGQVGLDGIWRDEAGHTVDFYDQPKMAKAKKGSSSSEKVVAVVEPTDEESATVDDADESQPTYSTNITNAAETPMLSVEA</sequence>
<dbReference type="Pfam" id="PF13091">
    <property type="entry name" value="PLDc_2"/>
    <property type="match status" value="1"/>
</dbReference>
<organism evidence="3 4">
    <name type="scientific">Cronartium quercuum f. sp. fusiforme G11</name>
    <dbReference type="NCBI Taxonomy" id="708437"/>
    <lineage>
        <taxon>Eukaryota</taxon>
        <taxon>Fungi</taxon>
        <taxon>Dikarya</taxon>
        <taxon>Basidiomycota</taxon>
        <taxon>Pucciniomycotina</taxon>
        <taxon>Pucciniomycetes</taxon>
        <taxon>Pucciniales</taxon>
        <taxon>Coleosporiaceae</taxon>
        <taxon>Cronartium</taxon>
    </lineage>
</organism>
<keyword evidence="4" id="KW-1185">Reference proteome</keyword>
<dbReference type="PANTHER" id="PTHR21248">
    <property type="entry name" value="CARDIOLIPIN SYNTHASE"/>
    <property type="match status" value="1"/>
</dbReference>